<dbReference type="SUPFAM" id="SSF49265">
    <property type="entry name" value="Fibronectin type III"/>
    <property type="match status" value="1"/>
</dbReference>
<feature type="region of interest" description="Disordered" evidence="1">
    <location>
        <begin position="92"/>
        <end position="128"/>
    </location>
</feature>
<dbReference type="InterPro" id="IPR036116">
    <property type="entry name" value="FN3_sf"/>
</dbReference>
<dbReference type="EMBL" id="KJ631393">
    <property type="protein sequence ID" value="AIF26109.1"/>
    <property type="molecule type" value="Genomic_DNA"/>
</dbReference>
<protein>
    <submittedName>
        <fullName evidence="2">Uncharacterized protein</fullName>
    </submittedName>
</protein>
<accession>A0A0B4N045</accession>
<dbReference type="Gene3D" id="2.60.40.10">
    <property type="entry name" value="Immunoglobulins"/>
    <property type="match status" value="2"/>
</dbReference>
<evidence type="ECO:0000313" key="2">
    <source>
        <dbReference type="EMBL" id="AIF26109.1"/>
    </source>
</evidence>
<feature type="compositionally biased region" description="Pro residues" evidence="1">
    <location>
        <begin position="93"/>
        <end position="109"/>
    </location>
</feature>
<sequence length="303" mass="33175">MYPERVITPPTAKTGLRFTGSPQVLIKAGDTNSGKMVYSLNDVSYSEDLPQGVYAGIYTVYYKVIDDPIHGDSVTDWINVTIMDAQPGRIVPTPVPVPSPSPSPAPSPAVPSIDPNPVINNEQREDEDEEDEFKITAKLNTSNNILINWTKVSEAKTYVLYADRGNGVYSLVGTTEKTSVIIKNPKNNTTYHFILQYSSSDDVQDKNLLGGTSEYQTSLTVSYPAKIKKITRSGSKVKITWGKVTGATKYKVCRVIGKKLKKVKVTSILSASVKGKKGDIFVVLALVNGKWTKARPTDSVIVR</sequence>
<reference evidence="2" key="1">
    <citation type="submission" date="2014-03" db="EMBL/GenBank/DDBJ databases">
        <title>A sequence of cellulolytic fosmid clone of goat rumen metagenome.</title>
        <authorList>
            <person name="Lee K.-T."/>
            <person name="Kim J.-Y."/>
            <person name="Kim Y.-J."/>
            <person name="Ahn J.-H."/>
            <person name="Park M.-N."/>
            <person name="Kim J.-H."/>
            <person name="Kim T.-H."/>
        </authorList>
    </citation>
    <scope>NUCLEOTIDE SEQUENCE</scope>
</reference>
<organism evidence="2">
    <name type="scientific">uncultured bacterium Ad_136_J17_contig2</name>
    <dbReference type="NCBI Taxonomy" id="1489302"/>
    <lineage>
        <taxon>Bacteria</taxon>
        <taxon>environmental samples</taxon>
    </lineage>
</organism>
<dbReference type="AlphaFoldDB" id="A0A0B4N045"/>
<evidence type="ECO:0000256" key="1">
    <source>
        <dbReference type="SAM" id="MobiDB-lite"/>
    </source>
</evidence>
<name>A0A0B4N045_9BACT</name>
<dbReference type="InterPro" id="IPR013783">
    <property type="entry name" value="Ig-like_fold"/>
</dbReference>
<proteinExistence type="predicted"/>